<accession>A0A6J8B7L9</accession>
<dbReference type="OrthoDB" id="111250at2759"/>
<evidence type="ECO:0000313" key="1">
    <source>
        <dbReference type="EMBL" id="CAC5379895.1"/>
    </source>
</evidence>
<keyword evidence="2" id="KW-1185">Reference proteome</keyword>
<organism evidence="1 2">
    <name type="scientific">Mytilus coruscus</name>
    <name type="common">Sea mussel</name>
    <dbReference type="NCBI Taxonomy" id="42192"/>
    <lineage>
        <taxon>Eukaryota</taxon>
        <taxon>Metazoa</taxon>
        <taxon>Spiralia</taxon>
        <taxon>Lophotrochozoa</taxon>
        <taxon>Mollusca</taxon>
        <taxon>Bivalvia</taxon>
        <taxon>Autobranchia</taxon>
        <taxon>Pteriomorphia</taxon>
        <taxon>Mytilida</taxon>
        <taxon>Mytiloidea</taxon>
        <taxon>Mytilidae</taxon>
        <taxon>Mytilinae</taxon>
        <taxon>Mytilus</taxon>
    </lineage>
</organism>
<dbReference type="AlphaFoldDB" id="A0A6J8B7L9"/>
<sequence>MQYKCSNASVNQKDEVLIESTRRFNKFSCPVDRREITASSYTISTEEWAYSFPTDDLAQLLLQAISDDGNTQAKPKNGVPCSEHPQNIYVLPLRAFELEPFLPIQVEPIGLENNITARFTGLILHGRSIIAIDNANFIVQRFRDTVENQFIDEVLIPCIYDITNIHENDDVLVIAPGKQSRLIRLSTYNSLSIISEKVTENTYFNISQLPDHSYAVMCQSSRIGFSKKKS</sequence>
<evidence type="ECO:0000313" key="2">
    <source>
        <dbReference type="Proteomes" id="UP000507470"/>
    </source>
</evidence>
<name>A0A6J8B7L9_MYTCO</name>
<protein>
    <submittedName>
        <fullName evidence="1">Uncharacterized protein</fullName>
    </submittedName>
</protein>
<dbReference type="EMBL" id="CACVKT020002753">
    <property type="protein sequence ID" value="CAC5379895.1"/>
    <property type="molecule type" value="Genomic_DNA"/>
</dbReference>
<reference evidence="1 2" key="1">
    <citation type="submission" date="2020-06" db="EMBL/GenBank/DDBJ databases">
        <authorList>
            <person name="Li R."/>
            <person name="Bekaert M."/>
        </authorList>
    </citation>
    <scope>NUCLEOTIDE SEQUENCE [LARGE SCALE GENOMIC DNA]</scope>
    <source>
        <strain evidence="2">wild</strain>
    </source>
</reference>
<proteinExistence type="predicted"/>
<dbReference type="Proteomes" id="UP000507470">
    <property type="component" value="Unassembled WGS sequence"/>
</dbReference>
<gene>
    <name evidence="1" type="ORF">MCOR_15900</name>
</gene>